<name>A0ACB9ZZQ9_CATRO</name>
<evidence type="ECO:0000313" key="1">
    <source>
        <dbReference type="EMBL" id="KAI5653328.1"/>
    </source>
</evidence>
<protein>
    <submittedName>
        <fullName evidence="1">Uncharacterized protein</fullName>
    </submittedName>
</protein>
<gene>
    <name evidence="1" type="ORF">M9H77_30515</name>
</gene>
<dbReference type="Proteomes" id="UP001060085">
    <property type="component" value="Linkage Group LG07"/>
</dbReference>
<sequence>MRSRRLGLPGLEVSAQGLGCMGMSFSYGPPKPESEMIPLIHYAINNGVTLLDTSDVYGPHTNEVLIGKALKEIPREKVQIATKFGVRILEDGSKEICGDPYYVRQACEASLKRLQINYIDLYYVHRIDSRIPIEITIGEMKKLVEEGKIKHIGLSEASPETIRRAHAVHPVTAVQLEWSMWTRDAEEQVIPTCRELGIGIVAFSPLGKGFLTTGPNLVEQLSDNDFRKTIPRFQPENVEHNKKLYDRIKEMATRKGCTPSQLALSWVLHQGNDVCPIPGTTKMENLKSNIKADAVKLTSEDMKELESFASADAVKGERYPPALLAQTWKFAHTPPLSSWKP</sequence>
<comment type="caution">
    <text evidence="1">The sequence shown here is derived from an EMBL/GenBank/DDBJ whole genome shotgun (WGS) entry which is preliminary data.</text>
</comment>
<keyword evidence="2" id="KW-1185">Reference proteome</keyword>
<evidence type="ECO:0000313" key="2">
    <source>
        <dbReference type="Proteomes" id="UP001060085"/>
    </source>
</evidence>
<organism evidence="1 2">
    <name type="scientific">Catharanthus roseus</name>
    <name type="common">Madagascar periwinkle</name>
    <name type="synonym">Vinca rosea</name>
    <dbReference type="NCBI Taxonomy" id="4058"/>
    <lineage>
        <taxon>Eukaryota</taxon>
        <taxon>Viridiplantae</taxon>
        <taxon>Streptophyta</taxon>
        <taxon>Embryophyta</taxon>
        <taxon>Tracheophyta</taxon>
        <taxon>Spermatophyta</taxon>
        <taxon>Magnoliopsida</taxon>
        <taxon>eudicotyledons</taxon>
        <taxon>Gunneridae</taxon>
        <taxon>Pentapetalae</taxon>
        <taxon>asterids</taxon>
        <taxon>lamiids</taxon>
        <taxon>Gentianales</taxon>
        <taxon>Apocynaceae</taxon>
        <taxon>Rauvolfioideae</taxon>
        <taxon>Vinceae</taxon>
        <taxon>Catharanthinae</taxon>
        <taxon>Catharanthus</taxon>
    </lineage>
</organism>
<accession>A0ACB9ZZQ9</accession>
<reference evidence="2" key="1">
    <citation type="journal article" date="2023" name="Nat. Plants">
        <title>Single-cell RNA sequencing provides a high-resolution roadmap for understanding the multicellular compartmentation of specialized metabolism.</title>
        <authorList>
            <person name="Sun S."/>
            <person name="Shen X."/>
            <person name="Li Y."/>
            <person name="Li Y."/>
            <person name="Wang S."/>
            <person name="Li R."/>
            <person name="Zhang H."/>
            <person name="Shen G."/>
            <person name="Guo B."/>
            <person name="Wei J."/>
            <person name="Xu J."/>
            <person name="St-Pierre B."/>
            <person name="Chen S."/>
            <person name="Sun C."/>
        </authorList>
    </citation>
    <scope>NUCLEOTIDE SEQUENCE [LARGE SCALE GENOMIC DNA]</scope>
</reference>
<proteinExistence type="predicted"/>
<dbReference type="EMBL" id="CM044707">
    <property type="protein sequence ID" value="KAI5653328.1"/>
    <property type="molecule type" value="Genomic_DNA"/>
</dbReference>